<dbReference type="EMBL" id="FZOG01000009">
    <property type="protein sequence ID" value="SNT07108.1"/>
    <property type="molecule type" value="Genomic_DNA"/>
</dbReference>
<keyword evidence="2" id="KW-1185">Reference proteome</keyword>
<gene>
    <name evidence="1" type="ORF">SAMN05216255_4418</name>
</gene>
<evidence type="ECO:0000313" key="2">
    <source>
        <dbReference type="Proteomes" id="UP000242915"/>
    </source>
</evidence>
<dbReference type="Proteomes" id="UP000242915">
    <property type="component" value="Unassembled WGS sequence"/>
</dbReference>
<evidence type="ECO:0000313" key="1">
    <source>
        <dbReference type="EMBL" id="SNT07108.1"/>
    </source>
</evidence>
<dbReference type="RefSeq" id="WP_089361308.1">
    <property type="nucleotide sequence ID" value="NZ_FZOG01000009.1"/>
</dbReference>
<reference evidence="2" key="1">
    <citation type="submission" date="2017-06" db="EMBL/GenBank/DDBJ databases">
        <authorList>
            <person name="Varghese N."/>
            <person name="Submissions S."/>
        </authorList>
    </citation>
    <scope>NUCLEOTIDE SEQUENCE [LARGE SCALE GENOMIC DNA]</scope>
    <source>
        <strain evidence="2">CIP 108523</strain>
    </source>
</reference>
<dbReference type="AlphaFoldDB" id="A0A239JNW4"/>
<proteinExistence type="predicted"/>
<organism evidence="1 2">
    <name type="scientific">Pseudomonas segetis</name>
    <dbReference type="NCBI Taxonomy" id="298908"/>
    <lineage>
        <taxon>Bacteria</taxon>
        <taxon>Pseudomonadati</taxon>
        <taxon>Pseudomonadota</taxon>
        <taxon>Gammaproteobacteria</taxon>
        <taxon>Pseudomonadales</taxon>
        <taxon>Pseudomonadaceae</taxon>
        <taxon>Pseudomonas</taxon>
    </lineage>
</organism>
<sequence>MHASIERPFNVLTPSHRAMVANFNQVCRDLQAQQIRLRCIDLGGNRLVIDHEHGRRLVVQRKVVGLTRMPTAGSTLYTAQFHGVTLEWREPISHHRPAEYADQITH</sequence>
<protein>
    <submittedName>
        <fullName evidence="1">Uncharacterized protein</fullName>
    </submittedName>
</protein>
<accession>A0A239JNW4</accession>
<name>A0A239JNW4_9PSED</name>